<dbReference type="EMBL" id="PFBU01000056">
    <property type="protein sequence ID" value="PIR78216.1"/>
    <property type="molecule type" value="Genomic_DNA"/>
</dbReference>
<dbReference type="Proteomes" id="UP000230852">
    <property type="component" value="Unassembled WGS sequence"/>
</dbReference>
<reference evidence="2" key="1">
    <citation type="submission" date="2017-09" db="EMBL/GenBank/DDBJ databases">
        <title>Depth-based differentiation of microbial function through sediment-hosted aquifers and enrichment of novel symbionts in the deep terrestrial subsurface.</title>
        <authorList>
            <person name="Probst A.J."/>
            <person name="Ladd B."/>
            <person name="Jarett J.K."/>
            <person name="Geller-Mcgrath D.E."/>
            <person name="Sieber C.M.K."/>
            <person name="Emerson J.B."/>
            <person name="Anantharaman K."/>
            <person name="Thomas B.C."/>
            <person name="Malmstrom R."/>
            <person name="Stieglmeier M."/>
            <person name="Klingl A."/>
            <person name="Woyke T."/>
            <person name="Ryan C.M."/>
            <person name="Banfield J.F."/>
        </authorList>
    </citation>
    <scope>NUCLEOTIDE SEQUENCE [LARGE SCALE GENOMIC DNA]</scope>
</reference>
<comment type="caution">
    <text evidence="1">The sequence shown here is derived from an EMBL/GenBank/DDBJ whole genome shotgun (WGS) entry which is preliminary data.</text>
</comment>
<evidence type="ECO:0000313" key="2">
    <source>
        <dbReference type="Proteomes" id="UP000230852"/>
    </source>
</evidence>
<protein>
    <submittedName>
        <fullName evidence="1">Uncharacterized protein</fullName>
    </submittedName>
</protein>
<dbReference type="AlphaFoldDB" id="A0A2H0TYB0"/>
<accession>A0A2H0TYB0</accession>
<gene>
    <name evidence="1" type="ORF">COU28_02810</name>
</gene>
<organism evidence="1 2">
    <name type="scientific">Candidatus Magasanikbacteria bacterium CG10_big_fil_rev_8_21_14_0_10_36_16</name>
    <dbReference type="NCBI Taxonomy" id="1974645"/>
    <lineage>
        <taxon>Bacteria</taxon>
        <taxon>Candidatus Magasanikiibacteriota</taxon>
    </lineage>
</organism>
<evidence type="ECO:0000313" key="1">
    <source>
        <dbReference type="EMBL" id="PIR78216.1"/>
    </source>
</evidence>
<sequence>MSIEVHRNLGVIEGGREEFKKNINVNLEKIREIVSSIYKDEIIKTIQQKSNLNVFDISNQKLHIVNIEKLIKLSRYAQVDSNICLKNISDSFPVDEGALENEPQIDTSVGVAMITPNISEKENIVYHASGIAESMEIIHVALNKLKSLINKSGICTDRVEYSEALSDIILNYDFINSHMDWLCDALNKRLS</sequence>
<proteinExistence type="predicted"/>
<name>A0A2H0TYB0_9BACT</name>